<evidence type="ECO:0000256" key="3">
    <source>
        <dbReference type="ARBA" id="ARBA00023315"/>
    </source>
</evidence>
<gene>
    <name evidence="5" type="ORF">GPUH_LOCUS7560</name>
</gene>
<dbReference type="PANTHER" id="PTHR10983:SF16">
    <property type="entry name" value="LYSOCARDIOLIPIN ACYLTRANSFERASE 1"/>
    <property type="match status" value="1"/>
</dbReference>
<keyword evidence="2" id="KW-0808">Transferase</keyword>
<proteinExistence type="inferred from homology"/>
<evidence type="ECO:0000259" key="4">
    <source>
        <dbReference type="Pfam" id="PF16076"/>
    </source>
</evidence>
<evidence type="ECO:0000256" key="1">
    <source>
        <dbReference type="ARBA" id="ARBA00008655"/>
    </source>
</evidence>
<evidence type="ECO:0000313" key="7">
    <source>
        <dbReference type="WBParaSite" id="GPUH_0000756901-mRNA-1"/>
    </source>
</evidence>
<reference evidence="5 6" key="2">
    <citation type="submission" date="2018-11" db="EMBL/GenBank/DDBJ databases">
        <authorList>
            <consortium name="Pathogen Informatics"/>
        </authorList>
    </citation>
    <scope>NUCLEOTIDE SEQUENCE [LARGE SCALE GENOMIC DNA]</scope>
</reference>
<dbReference type="EMBL" id="UYRT01019800">
    <property type="protein sequence ID" value="VDK58770.1"/>
    <property type="molecule type" value="Genomic_DNA"/>
</dbReference>
<dbReference type="OrthoDB" id="186786at2759"/>
<comment type="similarity">
    <text evidence="1">Belongs to the 1-acyl-sn-glycerol-3-phosphate acyltransferase family.</text>
</comment>
<dbReference type="GO" id="GO:0016746">
    <property type="term" value="F:acyltransferase activity"/>
    <property type="evidence" value="ECO:0007669"/>
    <property type="project" value="UniProtKB-KW"/>
</dbReference>
<keyword evidence="3" id="KW-0012">Acyltransferase</keyword>
<evidence type="ECO:0000256" key="2">
    <source>
        <dbReference type="ARBA" id="ARBA00022679"/>
    </source>
</evidence>
<keyword evidence="6" id="KW-1185">Reference proteome</keyword>
<dbReference type="Pfam" id="PF16076">
    <property type="entry name" value="Acyltransf_C"/>
    <property type="match status" value="1"/>
</dbReference>
<reference evidence="7" key="1">
    <citation type="submission" date="2016-06" db="UniProtKB">
        <authorList>
            <consortium name="WormBaseParasite"/>
        </authorList>
    </citation>
    <scope>IDENTIFICATION</scope>
</reference>
<protein>
    <submittedName>
        <fullName evidence="7">Acyltransf_C domain-containing protein</fullName>
    </submittedName>
</protein>
<dbReference type="AlphaFoldDB" id="A0A183DFR9"/>
<evidence type="ECO:0000313" key="6">
    <source>
        <dbReference type="Proteomes" id="UP000271098"/>
    </source>
</evidence>
<feature type="domain" description="Acyltransferase C-terminal" evidence="4">
    <location>
        <begin position="29"/>
        <end position="79"/>
    </location>
</feature>
<sequence>MVAGDYVKNVYDVTVGYSDGIVSSELEILLKGRFPHSVHFDIKWYKENELPSDEHELAIWLTKLWNDKEHRLEKFYKADITERMFLPSGKKHVWPELT</sequence>
<dbReference type="WBParaSite" id="GPUH_0000756901-mRNA-1">
    <property type="protein sequence ID" value="GPUH_0000756901-mRNA-1"/>
    <property type="gene ID" value="GPUH_0000756901"/>
</dbReference>
<dbReference type="InterPro" id="IPR032098">
    <property type="entry name" value="Acyltransf_C"/>
</dbReference>
<evidence type="ECO:0000313" key="5">
    <source>
        <dbReference type="EMBL" id="VDK58770.1"/>
    </source>
</evidence>
<dbReference type="PANTHER" id="PTHR10983">
    <property type="entry name" value="1-ACYLGLYCEROL-3-PHOSPHATE ACYLTRANSFERASE-RELATED"/>
    <property type="match status" value="1"/>
</dbReference>
<dbReference type="GO" id="GO:0036149">
    <property type="term" value="P:phosphatidylinositol acyl-chain remodeling"/>
    <property type="evidence" value="ECO:0007669"/>
    <property type="project" value="TreeGrafter"/>
</dbReference>
<accession>A0A183DFR9</accession>
<dbReference type="GO" id="GO:0005783">
    <property type="term" value="C:endoplasmic reticulum"/>
    <property type="evidence" value="ECO:0007669"/>
    <property type="project" value="TreeGrafter"/>
</dbReference>
<dbReference type="Proteomes" id="UP000271098">
    <property type="component" value="Unassembled WGS sequence"/>
</dbReference>
<name>A0A183DFR9_9BILA</name>
<organism evidence="7">
    <name type="scientific">Gongylonema pulchrum</name>
    <dbReference type="NCBI Taxonomy" id="637853"/>
    <lineage>
        <taxon>Eukaryota</taxon>
        <taxon>Metazoa</taxon>
        <taxon>Ecdysozoa</taxon>
        <taxon>Nematoda</taxon>
        <taxon>Chromadorea</taxon>
        <taxon>Rhabditida</taxon>
        <taxon>Spirurina</taxon>
        <taxon>Spiruromorpha</taxon>
        <taxon>Spiruroidea</taxon>
        <taxon>Gongylonematidae</taxon>
        <taxon>Gongylonema</taxon>
    </lineage>
</organism>